<accession>A0A8J5FQ46</accession>
<evidence type="ECO:0000313" key="3">
    <source>
        <dbReference type="Proteomes" id="UP000734854"/>
    </source>
</evidence>
<comment type="caution">
    <text evidence="2">The sequence shown here is derived from an EMBL/GenBank/DDBJ whole genome shotgun (WGS) entry which is preliminary data.</text>
</comment>
<dbReference type="Proteomes" id="UP000734854">
    <property type="component" value="Unassembled WGS sequence"/>
</dbReference>
<protein>
    <submittedName>
        <fullName evidence="2">Uncharacterized protein</fullName>
    </submittedName>
</protein>
<feature type="compositionally biased region" description="Polar residues" evidence="1">
    <location>
        <begin position="303"/>
        <end position="313"/>
    </location>
</feature>
<evidence type="ECO:0000313" key="2">
    <source>
        <dbReference type="EMBL" id="KAG6492833.1"/>
    </source>
</evidence>
<proteinExistence type="predicted"/>
<feature type="region of interest" description="Disordered" evidence="1">
    <location>
        <begin position="270"/>
        <end position="313"/>
    </location>
</feature>
<name>A0A8J5FQ46_ZINOF</name>
<dbReference type="AlphaFoldDB" id="A0A8J5FQ46"/>
<dbReference type="EMBL" id="JACMSC010000013">
    <property type="protein sequence ID" value="KAG6492833.1"/>
    <property type="molecule type" value="Genomic_DNA"/>
</dbReference>
<feature type="region of interest" description="Disordered" evidence="1">
    <location>
        <begin position="125"/>
        <end position="144"/>
    </location>
</feature>
<keyword evidence="3" id="KW-1185">Reference proteome</keyword>
<feature type="compositionally biased region" description="Low complexity" evidence="1">
    <location>
        <begin position="125"/>
        <end position="140"/>
    </location>
</feature>
<gene>
    <name evidence="2" type="ORF">ZIOFF_047800</name>
</gene>
<organism evidence="2 3">
    <name type="scientific">Zingiber officinale</name>
    <name type="common">Ginger</name>
    <name type="synonym">Amomum zingiber</name>
    <dbReference type="NCBI Taxonomy" id="94328"/>
    <lineage>
        <taxon>Eukaryota</taxon>
        <taxon>Viridiplantae</taxon>
        <taxon>Streptophyta</taxon>
        <taxon>Embryophyta</taxon>
        <taxon>Tracheophyta</taxon>
        <taxon>Spermatophyta</taxon>
        <taxon>Magnoliopsida</taxon>
        <taxon>Liliopsida</taxon>
        <taxon>Zingiberales</taxon>
        <taxon>Zingiberaceae</taxon>
        <taxon>Zingiber</taxon>
    </lineage>
</organism>
<sequence length="313" mass="33606">MIDCKFSGLIPDKVGTLPDLKILSPESGSLSGSSVRSSNPSLGAPPPFRALVPLLGLPSATSYSAPTGEHPKLLTLEVLASALSRELTTLQRCLVLSLANILFWAGNPTGHSVLGREPLRLSPESGSLSGSSVRSSNPSLGAPPLPCPSSTVGSSFSHLLQCTNRGASEIGEFCFDYFFLIQLVDSNLIRALTLEVLASALSRELTTLQRCLVLREPHRSFCFGQGTPSTVSHQRSSWIWVSRARTAGRAEEAYGLIANEAQCARQVKTDRAEKPTEYLSSVGRDRPSQNSRSSRRGIWPHSKQGTMCLTSEG</sequence>
<evidence type="ECO:0000256" key="1">
    <source>
        <dbReference type="SAM" id="MobiDB-lite"/>
    </source>
</evidence>
<reference evidence="2 3" key="1">
    <citation type="submission" date="2020-08" db="EMBL/GenBank/DDBJ databases">
        <title>Plant Genome Project.</title>
        <authorList>
            <person name="Zhang R.-G."/>
        </authorList>
    </citation>
    <scope>NUCLEOTIDE SEQUENCE [LARGE SCALE GENOMIC DNA]</scope>
    <source>
        <tissue evidence="2">Rhizome</tissue>
    </source>
</reference>